<feature type="chain" id="PRO_5042988538" description="Extensin" evidence="2">
    <location>
        <begin position="25"/>
        <end position="140"/>
    </location>
</feature>
<keyword evidence="2" id="KW-0732">Signal</keyword>
<dbReference type="Proteomes" id="UP001345219">
    <property type="component" value="Chromosome 11"/>
</dbReference>
<proteinExistence type="predicted"/>
<evidence type="ECO:0000256" key="2">
    <source>
        <dbReference type="SAM" id="SignalP"/>
    </source>
</evidence>
<feature type="region of interest" description="Disordered" evidence="1">
    <location>
        <begin position="27"/>
        <end position="111"/>
    </location>
</feature>
<evidence type="ECO:0000313" key="3">
    <source>
        <dbReference type="EMBL" id="KAK4764384.1"/>
    </source>
</evidence>
<evidence type="ECO:0000313" key="4">
    <source>
        <dbReference type="Proteomes" id="UP001345219"/>
    </source>
</evidence>
<feature type="compositionally biased region" description="Low complexity" evidence="1">
    <location>
        <begin position="100"/>
        <end position="109"/>
    </location>
</feature>
<organism evidence="3 4">
    <name type="scientific">Trapa incisa</name>
    <dbReference type="NCBI Taxonomy" id="236973"/>
    <lineage>
        <taxon>Eukaryota</taxon>
        <taxon>Viridiplantae</taxon>
        <taxon>Streptophyta</taxon>
        <taxon>Embryophyta</taxon>
        <taxon>Tracheophyta</taxon>
        <taxon>Spermatophyta</taxon>
        <taxon>Magnoliopsida</taxon>
        <taxon>eudicotyledons</taxon>
        <taxon>Gunneridae</taxon>
        <taxon>Pentapetalae</taxon>
        <taxon>rosids</taxon>
        <taxon>malvids</taxon>
        <taxon>Myrtales</taxon>
        <taxon>Lythraceae</taxon>
        <taxon>Trapa</taxon>
    </lineage>
</organism>
<reference evidence="3 4" key="1">
    <citation type="journal article" date="2023" name="Hortic Res">
        <title>Pangenome of water caltrop reveals structural variations and asymmetric subgenome divergence after allopolyploidization.</title>
        <authorList>
            <person name="Zhang X."/>
            <person name="Chen Y."/>
            <person name="Wang L."/>
            <person name="Yuan Y."/>
            <person name="Fang M."/>
            <person name="Shi L."/>
            <person name="Lu R."/>
            <person name="Comes H.P."/>
            <person name="Ma Y."/>
            <person name="Chen Y."/>
            <person name="Huang G."/>
            <person name="Zhou Y."/>
            <person name="Zheng Z."/>
            <person name="Qiu Y."/>
        </authorList>
    </citation>
    <scope>NUCLEOTIDE SEQUENCE [LARGE SCALE GENOMIC DNA]</scope>
    <source>
        <tissue evidence="3">Roots</tissue>
    </source>
</reference>
<name>A0AAN7KG87_9MYRT</name>
<gene>
    <name evidence="3" type="ORF">SAY87_013822</name>
</gene>
<evidence type="ECO:0000256" key="1">
    <source>
        <dbReference type="SAM" id="MobiDB-lite"/>
    </source>
</evidence>
<dbReference type="EMBL" id="JAXIOK010000008">
    <property type="protein sequence ID" value="KAK4764384.1"/>
    <property type="molecule type" value="Genomic_DNA"/>
</dbReference>
<accession>A0AAN7KG87</accession>
<dbReference type="AlphaFoldDB" id="A0AAN7KG87"/>
<feature type="compositionally biased region" description="Pro residues" evidence="1">
    <location>
        <begin position="33"/>
        <end position="51"/>
    </location>
</feature>
<feature type="signal peptide" evidence="2">
    <location>
        <begin position="1"/>
        <end position="24"/>
    </location>
</feature>
<comment type="caution">
    <text evidence="3">The sequence shown here is derived from an EMBL/GenBank/DDBJ whole genome shotgun (WGS) entry which is preliminary data.</text>
</comment>
<protein>
    <recommendedName>
        <fullName evidence="5">Extensin</fullName>
    </recommendedName>
</protein>
<evidence type="ECO:0008006" key="5">
    <source>
        <dbReference type="Google" id="ProtNLM"/>
    </source>
</evidence>
<sequence>MAMGLPPLMVYAVAFCLVAIGVAANYEPYTHKSPPPPPSTSPPPPPPPPPYLYKSQPSPSPPPSYDYKSPQPQHSSREPTTLVDAENLEKGSDGDDAACPSLELESSVPPSAPQLLCFPPSSFLKVVFPKNLSASSVHSF</sequence>
<keyword evidence="4" id="KW-1185">Reference proteome</keyword>